<sequence length="384" mass="43568">MCQGQESSQVSHVLFFIPFVMTSFLRYCVGLDISKDTLQVCLSVIDSSGRVTVKATTKVVNKPTGFCALVNWVARHRKLELPLNYLMESTGVYHEAVAWYLYQQDQPVSILLPNKAKHYLKSLGYKSKNDKIDAQGLSRMGLEQQLPLWKPLSKNLYALRLLTRQHQRLQELRTQSTNQQHALEHGAFDNGFITKQLANLVKIYDQQLTALEEAIAQLVDDDPILKPRIERLVQIKGLALLSVAVLVAETNGFEGFTNQRHLVSYAGYDVVENQSGNHSGKTRISKKGNSRLRRILHMPAFNAVRFNEPTCKALYERVYQRSGIKMKAYVAVQKRLLLMAYALWRHGVKYDPLYLANQASQDKKIVPTSGTTQDQPAEAELSYL</sequence>
<dbReference type="STRING" id="662367.SAMN05216167_107123"/>
<dbReference type="AlphaFoldDB" id="A0A1I1VF31"/>
<organism evidence="5 6">
    <name type="scientific">Spirosoma endophyticum</name>
    <dbReference type="NCBI Taxonomy" id="662367"/>
    <lineage>
        <taxon>Bacteria</taxon>
        <taxon>Pseudomonadati</taxon>
        <taxon>Bacteroidota</taxon>
        <taxon>Cytophagia</taxon>
        <taxon>Cytophagales</taxon>
        <taxon>Cytophagaceae</taxon>
        <taxon>Spirosoma</taxon>
    </lineage>
</organism>
<dbReference type="Pfam" id="PF01548">
    <property type="entry name" value="DEDD_Tnp_IS110"/>
    <property type="match status" value="1"/>
</dbReference>
<dbReference type="Pfam" id="PF02371">
    <property type="entry name" value="Transposase_20"/>
    <property type="match status" value="1"/>
</dbReference>
<dbReference type="Proteomes" id="UP000198598">
    <property type="component" value="Unassembled WGS sequence"/>
</dbReference>
<dbReference type="NCBIfam" id="NF033542">
    <property type="entry name" value="transpos_IS110"/>
    <property type="match status" value="1"/>
</dbReference>
<evidence type="ECO:0000313" key="5">
    <source>
        <dbReference type="EMBL" id="SFD80568.1"/>
    </source>
</evidence>
<feature type="region of interest" description="Disordered" evidence="2">
    <location>
        <begin position="365"/>
        <end position="384"/>
    </location>
</feature>
<dbReference type="GO" id="GO:0006313">
    <property type="term" value="P:DNA transposition"/>
    <property type="evidence" value="ECO:0007669"/>
    <property type="project" value="InterPro"/>
</dbReference>
<feature type="coiled-coil region" evidence="1">
    <location>
        <begin position="159"/>
        <end position="221"/>
    </location>
</feature>
<proteinExistence type="predicted"/>
<accession>A0A1I1VF31</accession>
<dbReference type="PANTHER" id="PTHR33055:SF13">
    <property type="entry name" value="TRANSPOSASE"/>
    <property type="match status" value="1"/>
</dbReference>
<dbReference type="InterPro" id="IPR002525">
    <property type="entry name" value="Transp_IS110-like_N"/>
</dbReference>
<dbReference type="EMBL" id="FOLQ01000007">
    <property type="protein sequence ID" value="SFD80568.1"/>
    <property type="molecule type" value="Genomic_DNA"/>
</dbReference>
<evidence type="ECO:0000313" key="6">
    <source>
        <dbReference type="Proteomes" id="UP000198598"/>
    </source>
</evidence>
<dbReference type="InterPro" id="IPR047650">
    <property type="entry name" value="Transpos_IS110"/>
</dbReference>
<protein>
    <submittedName>
        <fullName evidence="5">Transposase</fullName>
    </submittedName>
</protein>
<evidence type="ECO:0000259" key="3">
    <source>
        <dbReference type="Pfam" id="PF01548"/>
    </source>
</evidence>
<evidence type="ECO:0000256" key="1">
    <source>
        <dbReference type="SAM" id="Coils"/>
    </source>
</evidence>
<dbReference type="GO" id="GO:0004803">
    <property type="term" value="F:transposase activity"/>
    <property type="evidence" value="ECO:0007669"/>
    <property type="project" value="InterPro"/>
</dbReference>
<evidence type="ECO:0000256" key="2">
    <source>
        <dbReference type="SAM" id="MobiDB-lite"/>
    </source>
</evidence>
<feature type="domain" description="Transposase IS110-like N-terminal" evidence="3">
    <location>
        <begin position="29"/>
        <end position="182"/>
    </location>
</feature>
<feature type="domain" description="Transposase IS116/IS110/IS902 C-terminal" evidence="4">
    <location>
        <begin position="230"/>
        <end position="316"/>
    </location>
</feature>
<evidence type="ECO:0000259" key="4">
    <source>
        <dbReference type="Pfam" id="PF02371"/>
    </source>
</evidence>
<reference evidence="5 6" key="1">
    <citation type="submission" date="2016-10" db="EMBL/GenBank/DDBJ databases">
        <authorList>
            <person name="de Groot N.N."/>
        </authorList>
    </citation>
    <scope>NUCLEOTIDE SEQUENCE [LARGE SCALE GENOMIC DNA]</scope>
    <source>
        <strain evidence="5 6">DSM 26130</strain>
    </source>
</reference>
<dbReference type="GO" id="GO:0003677">
    <property type="term" value="F:DNA binding"/>
    <property type="evidence" value="ECO:0007669"/>
    <property type="project" value="InterPro"/>
</dbReference>
<keyword evidence="6" id="KW-1185">Reference proteome</keyword>
<gene>
    <name evidence="5" type="ORF">SAMN05216167_107123</name>
</gene>
<keyword evidence="1" id="KW-0175">Coiled coil</keyword>
<name>A0A1I1VF31_9BACT</name>
<dbReference type="PANTHER" id="PTHR33055">
    <property type="entry name" value="TRANSPOSASE FOR INSERTION SEQUENCE ELEMENT IS1111A"/>
    <property type="match status" value="1"/>
</dbReference>
<dbReference type="InterPro" id="IPR003346">
    <property type="entry name" value="Transposase_20"/>
</dbReference>